<evidence type="ECO:0000313" key="2">
    <source>
        <dbReference type="Proteomes" id="UP001597469"/>
    </source>
</evidence>
<sequence>MFDEEINHLPYADRLTVLAPSATPRQSLDARCFDVIAGAYFCK</sequence>
<organism evidence="1 2">
    <name type="scientific">Spirosoma soli</name>
    <dbReference type="NCBI Taxonomy" id="1770529"/>
    <lineage>
        <taxon>Bacteria</taxon>
        <taxon>Pseudomonadati</taxon>
        <taxon>Bacteroidota</taxon>
        <taxon>Cytophagia</taxon>
        <taxon>Cytophagales</taxon>
        <taxon>Cytophagaceae</taxon>
        <taxon>Spirosoma</taxon>
    </lineage>
</organism>
<reference evidence="2" key="1">
    <citation type="journal article" date="2019" name="Int. J. Syst. Evol. Microbiol.">
        <title>The Global Catalogue of Microorganisms (GCM) 10K type strain sequencing project: providing services to taxonomists for standard genome sequencing and annotation.</title>
        <authorList>
            <consortium name="The Broad Institute Genomics Platform"/>
            <consortium name="The Broad Institute Genome Sequencing Center for Infectious Disease"/>
            <person name="Wu L."/>
            <person name="Ma J."/>
        </authorList>
    </citation>
    <scope>NUCLEOTIDE SEQUENCE [LARGE SCALE GENOMIC DNA]</scope>
    <source>
        <strain evidence="2">KCTC 42805</strain>
    </source>
</reference>
<dbReference type="EMBL" id="JBHULN010000015">
    <property type="protein sequence ID" value="MFD2573131.1"/>
    <property type="molecule type" value="Genomic_DNA"/>
</dbReference>
<accession>A0ABW5M9R2</accession>
<name>A0ABW5M9R2_9BACT</name>
<comment type="caution">
    <text evidence="1">The sequence shown here is derived from an EMBL/GenBank/DDBJ whole genome shotgun (WGS) entry which is preliminary data.</text>
</comment>
<gene>
    <name evidence="1" type="ORF">ACFSUS_20990</name>
</gene>
<dbReference type="Proteomes" id="UP001597469">
    <property type="component" value="Unassembled WGS sequence"/>
</dbReference>
<evidence type="ECO:0000313" key="1">
    <source>
        <dbReference type="EMBL" id="MFD2573131.1"/>
    </source>
</evidence>
<proteinExistence type="predicted"/>
<keyword evidence="2" id="KW-1185">Reference proteome</keyword>
<protein>
    <submittedName>
        <fullName evidence="1">Uncharacterized protein</fullName>
    </submittedName>
</protein>
<dbReference type="RefSeq" id="WP_381525726.1">
    <property type="nucleotide sequence ID" value="NZ_JBHULN010000015.1"/>
</dbReference>